<protein>
    <submittedName>
        <fullName evidence="1">Uncharacterized protein</fullName>
    </submittedName>
</protein>
<evidence type="ECO:0000313" key="2">
    <source>
        <dbReference type="Proteomes" id="UP000054858"/>
    </source>
</evidence>
<dbReference type="Proteomes" id="UP000054858">
    <property type="component" value="Unassembled WGS sequence"/>
</dbReference>
<comment type="caution">
    <text evidence="1">The sequence shown here is derived from an EMBL/GenBank/DDBJ whole genome shotgun (WGS) entry which is preliminary data.</text>
</comment>
<dbReference type="EMBL" id="LNYP01000002">
    <property type="protein sequence ID" value="KTD44548.1"/>
    <property type="molecule type" value="Genomic_DNA"/>
</dbReference>
<reference evidence="1 2" key="1">
    <citation type="submission" date="2015-11" db="EMBL/GenBank/DDBJ databases">
        <title>Genomic analysis of 38 Legionella species identifies large and diverse effector repertoires.</title>
        <authorList>
            <person name="Burstein D."/>
            <person name="Amaro F."/>
            <person name="Zusman T."/>
            <person name="Lifshitz Z."/>
            <person name="Cohen O."/>
            <person name="Gilbert J.A."/>
            <person name="Pupko T."/>
            <person name="Shuman H.A."/>
            <person name="Segal G."/>
        </authorList>
    </citation>
    <scope>NUCLEOTIDE SEQUENCE [LARGE SCALE GENOMIC DNA]</scope>
    <source>
        <strain evidence="1 2">Oak Ridge-10</strain>
    </source>
</reference>
<dbReference type="PATRIC" id="fig|29423.5.peg.64"/>
<dbReference type="RefSeq" id="WP_025386427.1">
    <property type="nucleotide sequence ID" value="NZ_LCUA01000010.1"/>
</dbReference>
<organism evidence="1 2">
    <name type="scientific">Legionella oakridgensis</name>
    <dbReference type="NCBI Taxonomy" id="29423"/>
    <lineage>
        <taxon>Bacteria</taxon>
        <taxon>Pseudomonadati</taxon>
        <taxon>Pseudomonadota</taxon>
        <taxon>Gammaproteobacteria</taxon>
        <taxon>Legionellales</taxon>
        <taxon>Legionellaceae</taxon>
        <taxon>Legionella</taxon>
    </lineage>
</organism>
<evidence type="ECO:0000313" key="1">
    <source>
        <dbReference type="EMBL" id="KTD44548.1"/>
    </source>
</evidence>
<accession>A0A0W0XJG6</accession>
<name>A0A0W0XJG6_9GAMM</name>
<sequence>MPTPILHSLKASEQPHLYLTKIGLSLEDYRATSQLTSEEKGVLVQKILEHATDTEVEKIIYELAKLEFQVEPTNPFRAGQRLAAQLIRLFIEEKEKEHFPGFYQEVVAKQKSFSDFRMSTPIKEVWFLIKKAAQEIFIGKQTVYDDFMAKGFHILPAFYYQQMLPLPSQEELMRGARPIELTTQPEAIDALNEQIQAPMEEPALMEEIDLRQKLADIKNYILTTQWKVGNYVFFQGGVINEGKRLPHRVSDILNLIKKAEAEEGADFKATYTAMIECAQEALDKPRTGRTTGTTQFYQDVYHHLMLQNDWPLRQDLDASVSLGR</sequence>
<proteinExistence type="predicted"/>
<dbReference type="AlphaFoldDB" id="A0A0W0XJG6"/>
<gene>
    <name evidence="1" type="ORF">Loak_0059</name>
</gene>